<name>X0Y413_9ZZZZ</name>
<dbReference type="EMBL" id="BARS01042698">
    <property type="protein sequence ID" value="GAG31591.1"/>
    <property type="molecule type" value="Genomic_DNA"/>
</dbReference>
<dbReference type="AlphaFoldDB" id="X0Y413"/>
<evidence type="ECO:0000313" key="1">
    <source>
        <dbReference type="EMBL" id="GAG31591.1"/>
    </source>
</evidence>
<organism evidence="1">
    <name type="scientific">marine sediment metagenome</name>
    <dbReference type="NCBI Taxonomy" id="412755"/>
    <lineage>
        <taxon>unclassified sequences</taxon>
        <taxon>metagenomes</taxon>
        <taxon>ecological metagenomes</taxon>
    </lineage>
</organism>
<protein>
    <submittedName>
        <fullName evidence="1">Uncharacterized protein</fullName>
    </submittedName>
</protein>
<proteinExistence type="predicted"/>
<reference evidence="1" key="1">
    <citation type="journal article" date="2014" name="Front. Microbiol.">
        <title>High frequency of phylogenetically diverse reductive dehalogenase-homologous genes in deep subseafloor sedimentary metagenomes.</title>
        <authorList>
            <person name="Kawai M."/>
            <person name="Futagami T."/>
            <person name="Toyoda A."/>
            <person name="Takaki Y."/>
            <person name="Nishi S."/>
            <person name="Hori S."/>
            <person name="Arai W."/>
            <person name="Tsubouchi T."/>
            <person name="Morono Y."/>
            <person name="Uchiyama I."/>
            <person name="Ito T."/>
            <person name="Fujiyama A."/>
            <person name="Inagaki F."/>
            <person name="Takami H."/>
        </authorList>
    </citation>
    <scope>NUCLEOTIDE SEQUENCE</scope>
    <source>
        <strain evidence="1">Expedition CK06-06</strain>
    </source>
</reference>
<accession>X0Y413</accession>
<sequence length="75" mass="8455">MTFNDITGTYFWSNGYAYGTVDMQDTESGKKMELSVLNGQIRLSRITIESMGKLNLPEMKTLAVGKKAVFTIKRK</sequence>
<comment type="caution">
    <text evidence="1">The sequence shown here is derived from an EMBL/GenBank/DDBJ whole genome shotgun (WGS) entry which is preliminary data.</text>
</comment>
<gene>
    <name evidence="1" type="ORF">S01H1_64749</name>
</gene>